<keyword evidence="3" id="KW-1185">Reference proteome</keyword>
<dbReference type="SUPFAM" id="SSF50978">
    <property type="entry name" value="WD40 repeat-like"/>
    <property type="match status" value="1"/>
</dbReference>
<dbReference type="EMBL" id="LUGG01000004">
    <property type="protein sequence ID" value="OBZ75988.1"/>
    <property type="molecule type" value="Genomic_DNA"/>
</dbReference>
<evidence type="ECO:0000313" key="2">
    <source>
        <dbReference type="EMBL" id="OBZ75988.1"/>
    </source>
</evidence>
<comment type="caution">
    <text evidence="2">The sequence shown here is derived from an EMBL/GenBank/DDBJ whole genome shotgun (WGS) entry which is preliminary data.</text>
</comment>
<dbReference type="Proteomes" id="UP000092993">
    <property type="component" value="Unassembled WGS sequence"/>
</dbReference>
<proteinExistence type="predicted"/>
<name>A0A1C7MGN1_GRIFR</name>
<accession>A0A1C7MGN1</accession>
<dbReference type="STRING" id="5627.A0A1C7MGN1"/>
<organism evidence="2 3">
    <name type="scientific">Grifola frondosa</name>
    <name type="common">Maitake</name>
    <name type="synonym">Polyporus frondosus</name>
    <dbReference type="NCBI Taxonomy" id="5627"/>
    <lineage>
        <taxon>Eukaryota</taxon>
        <taxon>Fungi</taxon>
        <taxon>Dikarya</taxon>
        <taxon>Basidiomycota</taxon>
        <taxon>Agaricomycotina</taxon>
        <taxon>Agaricomycetes</taxon>
        <taxon>Polyporales</taxon>
        <taxon>Grifolaceae</taxon>
        <taxon>Grifola</taxon>
    </lineage>
</organism>
<dbReference type="Pfam" id="PF23798">
    <property type="entry name" value="Beta-prop_SPT8"/>
    <property type="match status" value="1"/>
</dbReference>
<dbReference type="AlphaFoldDB" id="A0A1C7MGN1"/>
<dbReference type="InterPro" id="IPR015943">
    <property type="entry name" value="WD40/YVTN_repeat-like_dom_sf"/>
</dbReference>
<sequence length="70" mass="7689">MVLLSFQACWSADVHIYVGRRNGTVEIYDVRQSGRGAMGTPKILKTLRNPISSGVVSCVVAFPDGRHLAW</sequence>
<dbReference type="InterPro" id="IPR057544">
    <property type="entry name" value="Beta-prop_SPT8"/>
</dbReference>
<reference evidence="2 3" key="1">
    <citation type="submission" date="2016-03" db="EMBL/GenBank/DDBJ databases">
        <title>Whole genome sequencing of Grifola frondosa 9006-11.</title>
        <authorList>
            <person name="Min B."/>
            <person name="Park H."/>
            <person name="Kim J.-G."/>
            <person name="Cho H."/>
            <person name="Oh Y.-L."/>
            <person name="Kong W.-S."/>
            <person name="Choi I.-G."/>
        </authorList>
    </citation>
    <scope>NUCLEOTIDE SEQUENCE [LARGE SCALE GENOMIC DNA]</scope>
    <source>
        <strain evidence="2 3">9006-11</strain>
    </source>
</reference>
<dbReference type="OrthoDB" id="10260946at2759"/>
<evidence type="ECO:0000259" key="1">
    <source>
        <dbReference type="Pfam" id="PF23798"/>
    </source>
</evidence>
<feature type="domain" description="Transcription factor spt8 beta-propeller" evidence="1">
    <location>
        <begin position="6"/>
        <end position="68"/>
    </location>
</feature>
<dbReference type="InterPro" id="IPR036322">
    <property type="entry name" value="WD40_repeat_dom_sf"/>
</dbReference>
<protein>
    <recommendedName>
        <fullName evidence="1">Transcription factor spt8 beta-propeller domain-containing protein</fullName>
    </recommendedName>
</protein>
<evidence type="ECO:0000313" key="3">
    <source>
        <dbReference type="Proteomes" id="UP000092993"/>
    </source>
</evidence>
<gene>
    <name evidence="2" type="ORF">A0H81_04330</name>
</gene>
<dbReference type="Gene3D" id="2.130.10.10">
    <property type="entry name" value="YVTN repeat-like/Quinoprotein amine dehydrogenase"/>
    <property type="match status" value="1"/>
</dbReference>